<comment type="caution">
    <text evidence="4">The sequence shown here is derived from an EMBL/GenBank/DDBJ whole genome shotgun (WGS) entry which is preliminary data.</text>
</comment>
<dbReference type="Proteomes" id="UP000077552">
    <property type="component" value="Unassembled WGS sequence"/>
</dbReference>
<evidence type="ECO:0000256" key="2">
    <source>
        <dbReference type="SAM" id="SignalP"/>
    </source>
</evidence>
<dbReference type="PANTHER" id="PTHR42754:SF1">
    <property type="entry name" value="LIPOPROTEIN"/>
    <property type="match status" value="1"/>
</dbReference>
<evidence type="ECO:0000313" key="5">
    <source>
        <dbReference type="Proteomes" id="UP000077552"/>
    </source>
</evidence>
<dbReference type="AlphaFoldDB" id="A0A1A9LFA7"/>
<name>A0A1A9LFA7_9FLAO</name>
<dbReference type="PANTHER" id="PTHR42754">
    <property type="entry name" value="ENDOGLUCANASE"/>
    <property type="match status" value="1"/>
</dbReference>
<sequence>MKAKTFFSALFIIASVITNAQVATINWQNTIGGNAREGSRTIQQTSDGGIIIAGVSESNASGDKTENSQGEDDLWIVKLNSVGALEWENTIGGSAMEIIQSHGTAIQQTSDGGYIIGCNSNSNISGDKTENSNGDFDFWIIKLNSSGEIEWQNTIGGSNVEIFGSIFNTSDGGYILGGSSNSNISGDKNENSKGSEDYWVLKLNSSGNIEWQKTIGGNAADQLEELKPTADGGYILGGWSISGISGDKSEAPIGAWDYWIVKIDSSGNIEWENTIGGDDVEYFSQIFQTNDGGYILSGDSLSNISGDKSENSNGENDFWIIKLNNLGEIEWENTIGGSDLDSRPTAFPTEEGGYIVAGSSWSNISGDKTENSKGEQDIWILKLNDLGEIEWQKTIGGNSSDWVFDIIQNNDGSYTIGGNSYSNISGDKTENSKGASDYWIVNFSTILGVEENPTINTITLYPNPANSVLYIKNSERIIDSLIIYSPLGKIIDEFTVNNNSAAVDISGLATGIYYITLKSGNDKTIKKFVKK</sequence>
<gene>
    <name evidence="4" type="ORF">A7A78_09890</name>
</gene>
<dbReference type="RefSeq" id="WP_068761196.1">
    <property type="nucleotide sequence ID" value="NZ_LXIE01000005.1"/>
</dbReference>
<keyword evidence="1 2" id="KW-0732">Signal</keyword>
<evidence type="ECO:0000259" key="3">
    <source>
        <dbReference type="Pfam" id="PF18962"/>
    </source>
</evidence>
<feature type="chain" id="PRO_5008392194" description="Secretion system C-terminal sorting domain-containing protein" evidence="2">
    <location>
        <begin position="21"/>
        <end position="531"/>
    </location>
</feature>
<proteinExistence type="predicted"/>
<dbReference type="EMBL" id="LXIE01000005">
    <property type="protein sequence ID" value="OAD92049.1"/>
    <property type="molecule type" value="Genomic_DNA"/>
</dbReference>
<accession>A0A1A9LFA7</accession>
<dbReference type="NCBIfam" id="TIGR04183">
    <property type="entry name" value="Por_Secre_tail"/>
    <property type="match status" value="1"/>
</dbReference>
<feature type="domain" description="Secretion system C-terminal sorting" evidence="3">
    <location>
        <begin position="460"/>
        <end position="529"/>
    </location>
</feature>
<dbReference type="OrthoDB" id="9811934at2"/>
<evidence type="ECO:0000313" key="4">
    <source>
        <dbReference type="EMBL" id="OAD92049.1"/>
    </source>
</evidence>
<dbReference type="Pfam" id="PF18962">
    <property type="entry name" value="Por_Secre_tail"/>
    <property type="match status" value="1"/>
</dbReference>
<dbReference type="STRING" id="1385699.A7A78_09890"/>
<protein>
    <recommendedName>
        <fullName evidence="3">Secretion system C-terminal sorting domain-containing protein</fullName>
    </recommendedName>
</protein>
<keyword evidence="5" id="KW-1185">Reference proteome</keyword>
<reference evidence="4 5" key="1">
    <citation type="submission" date="2016-05" db="EMBL/GenBank/DDBJ databases">
        <title>Genome sequencing of Vitellibacter soesokkakensis RSSK-12.</title>
        <authorList>
            <person name="Thevarajoo S."/>
            <person name="Selvaratnam C."/>
            <person name="Goh K.M."/>
            <person name="Chan K.-G."/>
            <person name="Chong C.S."/>
        </authorList>
    </citation>
    <scope>NUCLEOTIDE SEQUENCE [LARGE SCALE GENOMIC DNA]</scope>
    <source>
        <strain evidence="4 5">RSSK-12</strain>
    </source>
</reference>
<feature type="signal peptide" evidence="2">
    <location>
        <begin position="1"/>
        <end position="20"/>
    </location>
</feature>
<organism evidence="4 5">
    <name type="scientific">Aequorivita soesokkakensis</name>
    <dbReference type="NCBI Taxonomy" id="1385699"/>
    <lineage>
        <taxon>Bacteria</taxon>
        <taxon>Pseudomonadati</taxon>
        <taxon>Bacteroidota</taxon>
        <taxon>Flavobacteriia</taxon>
        <taxon>Flavobacteriales</taxon>
        <taxon>Flavobacteriaceae</taxon>
        <taxon>Aequorivita</taxon>
    </lineage>
</organism>
<evidence type="ECO:0000256" key="1">
    <source>
        <dbReference type="ARBA" id="ARBA00022729"/>
    </source>
</evidence>
<dbReference type="InterPro" id="IPR026444">
    <property type="entry name" value="Secre_tail"/>
</dbReference>